<sequence length="486" mass="54101">MNRKVINYILGRLLQVLALLMLVPLMVAFIYREGFYDKLYFFIPILIASFAGSILVKIGDEQGHIYTREGLFTTAAAWILFSIIGAIPLYLTPTNYHTFLDAFFEMASGFTTCGASVAINVELLPHSIIIWRSLSHLIGGMGILVFTLAILPKSNKESSSLLKAEMPGPSFGKITPKLTYTARVLYIIYLVMTLITVIFLLFGGMDLFDSIIFAMGAAGTGGFANKGLSVGYYDSRYIEIVLSIAMLAFGVNFNLYYFALIRSAREGFKSEELYWYLGIVALATGLIFYNIRDYYGDLVYTGIQSLFTVSSIMTTTGYVSADYGSWPMFSRNILILLMFIGASAGSTAGGFKVSRFLILFKSTINHIKKVINPKRVAITKLDGKRMDDELEEAVNKYLVLYILLFILFMVIVSRDVENFESAFAAVATTYNNVGPGLKDFGPVSSFASMAPTSKFTLTLAMLFGRLELYPMLLLFSPYSYKKMAKK</sequence>
<feature type="transmembrane region" description="Helical" evidence="12">
    <location>
        <begin position="70"/>
        <end position="91"/>
    </location>
</feature>
<evidence type="ECO:0000256" key="12">
    <source>
        <dbReference type="SAM" id="Phobius"/>
    </source>
</evidence>
<feature type="transmembrane region" description="Helical" evidence="12">
    <location>
        <begin position="129"/>
        <end position="151"/>
    </location>
</feature>
<keyword evidence="7 12" id="KW-0812">Transmembrane</keyword>
<feature type="transmembrane region" description="Helical" evidence="12">
    <location>
        <begin position="455"/>
        <end position="476"/>
    </location>
</feature>
<dbReference type="PANTHER" id="PTHR32024:SF2">
    <property type="entry name" value="TRK SYSTEM POTASSIUM UPTAKE PROTEIN TRKG-RELATED"/>
    <property type="match status" value="1"/>
</dbReference>
<feature type="transmembrane region" description="Helical" evidence="12">
    <location>
        <begin position="38"/>
        <end position="58"/>
    </location>
</feature>
<protein>
    <submittedName>
        <fullName evidence="13">TrkH family potassium uptake protein</fullName>
    </submittedName>
</protein>
<keyword evidence="11 12" id="KW-0472">Membrane</keyword>
<evidence type="ECO:0000256" key="6">
    <source>
        <dbReference type="ARBA" id="ARBA00022538"/>
    </source>
</evidence>
<evidence type="ECO:0000313" key="14">
    <source>
        <dbReference type="Proteomes" id="UP000734271"/>
    </source>
</evidence>
<evidence type="ECO:0000256" key="3">
    <source>
        <dbReference type="ARBA" id="ARBA00022448"/>
    </source>
</evidence>
<evidence type="ECO:0000256" key="11">
    <source>
        <dbReference type="ARBA" id="ARBA00023136"/>
    </source>
</evidence>
<dbReference type="PANTHER" id="PTHR32024">
    <property type="entry name" value="TRK SYSTEM POTASSIUM UPTAKE PROTEIN TRKG-RELATED"/>
    <property type="match status" value="1"/>
</dbReference>
<evidence type="ECO:0000256" key="7">
    <source>
        <dbReference type="ARBA" id="ARBA00022692"/>
    </source>
</evidence>
<evidence type="ECO:0000256" key="5">
    <source>
        <dbReference type="ARBA" id="ARBA00022519"/>
    </source>
</evidence>
<comment type="subcellular location">
    <subcellularLocation>
        <location evidence="1">Cell inner membrane</location>
        <topology evidence="1">Multi-pass membrane protein</topology>
    </subcellularLocation>
</comment>
<keyword evidence="9 12" id="KW-1133">Transmembrane helix</keyword>
<feature type="transmembrane region" description="Helical" evidence="12">
    <location>
        <begin position="211"/>
        <end position="228"/>
    </location>
</feature>
<dbReference type="RefSeq" id="WP_223417837.1">
    <property type="nucleotide sequence ID" value="NZ_JAIPME010000002.1"/>
</dbReference>
<reference evidence="13 14" key="1">
    <citation type="submission" date="2021-08" db="EMBL/GenBank/DDBJ databases">
        <title>FDA dAtabase for Regulatory Grade micrObial Sequences (FDA-ARGOS): Supporting development and validation of Infectious Disease Dx tests.</title>
        <authorList>
            <person name="Sproer C."/>
            <person name="Gronow S."/>
            <person name="Severitt S."/>
            <person name="Schroder I."/>
            <person name="Tallon L."/>
            <person name="Sadzewicz L."/>
            <person name="Zhao X."/>
            <person name="Boylan J."/>
            <person name="Ott S."/>
            <person name="Bowen H."/>
            <person name="Vavikolanu K."/>
            <person name="Hazen T."/>
            <person name="Aluvathingal J."/>
            <person name="Nadendla S."/>
            <person name="Lowell S."/>
            <person name="Myers T."/>
            <person name="Yan Y."/>
            <person name="Sichtig H."/>
        </authorList>
    </citation>
    <scope>NUCLEOTIDE SEQUENCE [LARGE SCALE GENOMIC DNA]</scope>
    <source>
        <strain evidence="13 14">FDAARGOS_1460</strain>
    </source>
</reference>
<evidence type="ECO:0000256" key="4">
    <source>
        <dbReference type="ARBA" id="ARBA00022475"/>
    </source>
</evidence>
<keyword evidence="8" id="KW-0630">Potassium</keyword>
<name>A0ABS7SWW3_9FIRM</name>
<dbReference type="EMBL" id="JAIPME010000002">
    <property type="protein sequence ID" value="MBZ2386002.1"/>
    <property type="molecule type" value="Genomic_DNA"/>
</dbReference>
<organism evidence="13 14">
    <name type="scientific">Anaerococcus murdochii</name>
    <dbReference type="NCBI Taxonomy" id="411577"/>
    <lineage>
        <taxon>Bacteria</taxon>
        <taxon>Bacillati</taxon>
        <taxon>Bacillota</taxon>
        <taxon>Tissierellia</taxon>
        <taxon>Tissierellales</taxon>
        <taxon>Peptoniphilaceae</taxon>
        <taxon>Anaerococcus</taxon>
    </lineage>
</organism>
<feature type="transmembrane region" description="Helical" evidence="12">
    <location>
        <begin position="184"/>
        <end position="205"/>
    </location>
</feature>
<evidence type="ECO:0000256" key="2">
    <source>
        <dbReference type="ARBA" id="ARBA00009137"/>
    </source>
</evidence>
<dbReference type="InterPro" id="IPR003445">
    <property type="entry name" value="Cat_transpt"/>
</dbReference>
<gene>
    <name evidence="13" type="ORF">K8P03_01610</name>
</gene>
<feature type="transmembrane region" description="Helical" evidence="12">
    <location>
        <begin position="298"/>
        <end position="321"/>
    </location>
</feature>
<keyword evidence="3" id="KW-0813">Transport</keyword>
<dbReference type="PIRSF" id="PIRSF006247">
    <property type="entry name" value="TrkH"/>
    <property type="match status" value="1"/>
</dbReference>
<dbReference type="Proteomes" id="UP000734271">
    <property type="component" value="Unassembled WGS sequence"/>
</dbReference>
<comment type="similarity">
    <text evidence="2">Belongs to the TrkH potassium transport family.</text>
</comment>
<feature type="transmembrane region" description="Helical" evidence="12">
    <location>
        <begin position="333"/>
        <end position="351"/>
    </location>
</feature>
<evidence type="ECO:0000256" key="9">
    <source>
        <dbReference type="ARBA" id="ARBA00022989"/>
    </source>
</evidence>
<accession>A0ABS7SWW3</accession>
<dbReference type="Pfam" id="PF02386">
    <property type="entry name" value="TrkH"/>
    <property type="match status" value="2"/>
</dbReference>
<keyword evidence="6" id="KW-0633">Potassium transport</keyword>
<comment type="caution">
    <text evidence="13">The sequence shown here is derived from an EMBL/GenBank/DDBJ whole genome shotgun (WGS) entry which is preliminary data.</text>
</comment>
<keyword evidence="5" id="KW-0997">Cell inner membrane</keyword>
<keyword evidence="14" id="KW-1185">Reference proteome</keyword>
<evidence type="ECO:0000256" key="10">
    <source>
        <dbReference type="ARBA" id="ARBA00023065"/>
    </source>
</evidence>
<dbReference type="InterPro" id="IPR004772">
    <property type="entry name" value="TrkH"/>
</dbReference>
<evidence type="ECO:0000256" key="1">
    <source>
        <dbReference type="ARBA" id="ARBA00004429"/>
    </source>
</evidence>
<evidence type="ECO:0000313" key="13">
    <source>
        <dbReference type="EMBL" id="MBZ2386002.1"/>
    </source>
</evidence>
<evidence type="ECO:0000256" key="8">
    <source>
        <dbReference type="ARBA" id="ARBA00022958"/>
    </source>
</evidence>
<feature type="transmembrane region" description="Helical" evidence="12">
    <location>
        <begin position="240"/>
        <end position="261"/>
    </location>
</feature>
<keyword evidence="4" id="KW-1003">Cell membrane</keyword>
<feature type="transmembrane region" description="Helical" evidence="12">
    <location>
        <begin position="12"/>
        <end position="32"/>
    </location>
</feature>
<feature type="transmembrane region" description="Helical" evidence="12">
    <location>
        <begin position="394"/>
        <end position="412"/>
    </location>
</feature>
<proteinExistence type="inferred from homology"/>
<feature type="transmembrane region" description="Helical" evidence="12">
    <location>
        <begin position="273"/>
        <end position="291"/>
    </location>
</feature>
<keyword evidence="10" id="KW-0406">Ion transport</keyword>